<feature type="coiled-coil region" evidence="2">
    <location>
        <begin position="161"/>
        <end position="237"/>
    </location>
</feature>
<feature type="coiled-coil region" evidence="2">
    <location>
        <begin position="31"/>
        <end position="114"/>
    </location>
</feature>
<dbReference type="RefSeq" id="WP_006598215.1">
    <property type="nucleotide sequence ID" value="NZ_GL622359.1"/>
</dbReference>
<evidence type="ECO:0000259" key="5">
    <source>
        <dbReference type="Pfam" id="PF24568"/>
    </source>
</evidence>
<dbReference type="Proteomes" id="UP000004754">
    <property type="component" value="Unassembled WGS sequence"/>
</dbReference>
<evidence type="ECO:0000256" key="2">
    <source>
        <dbReference type="SAM" id="Coils"/>
    </source>
</evidence>
<evidence type="ECO:0000259" key="4">
    <source>
        <dbReference type="Pfam" id="PF01551"/>
    </source>
</evidence>
<proteinExistence type="predicted"/>
<dbReference type="OrthoDB" id="9809488at2"/>
<evidence type="ECO:0000313" key="7">
    <source>
        <dbReference type="Proteomes" id="UP000004754"/>
    </source>
</evidence>
<feature type="domain" description="M23ase beta-sheet core" evidence="4">
    <location>
        <begin position="289"/>
        <end position="383"/>
    </location>
</feature>
<name>E6MFN0_9FIRM</name>
<evidence type="ECO:0000256" key="3">
    <source>
        <dbReference type="SAM" id="SignalP"/>
    </source>
</evidence>
<feature type="domain" description="Peptidoglycan hydrolase PcsB coiled-coil" evidence="5">
    <location>
        <begin position="101"/>
        <end position="174"/>
    </location>
</feature>
<dbReference type="Gene3D" id="6.10.250.3150">
    <property type="match status" value="1"/>
</dbReference>
<dbReference type="Pfam" id="PF24568">
    <property type="entry name" value="CC_PcsB"/>
    <property type="match status" value="1"/>
</dbReference>
<dbReference type="InterPro" id="IPR011055">
    <property type="entry name" value="Dup_hybrid_motif"/>
</dbReference>
<dbReference type="HOGENOM" id="CLU_029425_4_3_9"/>
<comment type="caution">
    <text evidence="6">The sequence shown here is derived from an EMBL/GenBank/DDBJ whole genome shotgun (WGS) entry which is preliminary data.</text>
</comment>
<evidence type="ECO:0000313" key="6">
    <source>
        <dbReference type="EMBL" id="EFV02025.1"/>
    </source>
</evidence>
<feature type="chain" id="PRO_5003208411" evidence="3">
    <location>
        <begin position="29"/>
        <end position="389"/>
    </location>
</feature>
<dbReference type="PANTHER" id="PTHR21666">
    <property type="entry name" value="PEPTIDASE-RELATED"/>
    <property type="match status" value="1"/>
</dbReference>
<dbReference type="InterPro" id="IPR057309">
    <property type="entry name" value="PcsB_CC"/>
</dbReference>
<dbReference type="Pfam" id="PF01551">
    <property type="entry name" value="Peptidase_M23"/>
    <property type="match status" value="1"/>
</dbReference>
<keyword evidence="2" id="KW-0175">Coiled coil</keyword>
<dbReference type="GO" id="GO:0004222">
    <property type="term" value="F:metalloendopeptidase activity"/>
    <property type="evidence" value="ECO:0007669"/>
    <property type="project" value="TreeGrafter"/>
</dbReference>
<organism evidence="6 7">
    <name type="scientific">Pseudoramibacter alactolyticus ATCC 23263</name>
    <dbReference type="NCBI Taxonomy" id="887929"/>
    <lineage>
        <taxon>Bacteria</taxon>
        <taxon>Bacillati</taxon>
        <taxon>Bacillota</taxon>
        <taxon>Clostridia</taxon>
        <taxon>Eubacteriales</taxon>
        <taxon>Eubacteriaceae</taxon>
        <taxon>Pseudoramibacter</taxon>
    </lineage>
</organism>
<evidence type="ECO:0000256" key="1">
    <source>
        <dbReference type="ARBA" id="ARBA00022729"/>
    </source>
</evidence>
<sequence length="389" mass="42247">MKRKIKQKSLAVVLTLACTAFVTTPVLAGNQADLAAKKNQALKQKAQAEEHINTTQTTIQGLTRALTALDNKIKTADQEIEKTNALKADYQRQIAAKQAEINQLKIQQQKQQSKLNERLRVMYMYGKESYTTMMFSSKDFAELVGRIKLIKSIAAADQQKLDSLKSMQANLETKKKELQSIQANLEATLQKQTQAKQDLERARTEQKTLLEKNKTLVAQYQAEIRKQNQVIQSADNEMAAIAKAESAAGQTTTEKASSTSSGFKWPVSVKRITSGFGSRKSPGGIGSTNHQGIDIGAGQGAPIYASASGTVIFAGTSGGYGNCVMINHGNGVTTLYGHQSRIAVSKGQRVNQGDVIGYVGSTGHSTGPHLHFGIMVNGDYVNPLRYVQP</sequence>
<dbReference type="Gene3D" id="2.70.70.10">
    <property type="entry name" value="Glucose Permease (Domain IIA)"/>
    <property type="match status" value="1"/>
</dbReference>
<feature type="signal peptide" evidence="3">
    <location>
        <begin position="1"/>
        <end position="28"/>
    </location>
</feature>
<dbReference type="eggNOG" id="COG4942">
    <property type="taxonomic scope" value="Bacteria"/>
</dbReference>
<dbReference type="STRING" id="887929.HMP0721_0791"/>
<reference evidence="6 7" key="1">
    <citation type="submission" date="2010-12" db="EMBL/GenBank/DDBJ databases">
        <authorList>
            <person name="Muzny D."/>
            <person name="Qin X."/>
            <person name="Deng J."/>
            <person name="Jiang H."/>
            <person name="Liu Y."/>
            <person name="Qu J."/>
            <person name="Song X.-Z."/>
            <person name="Zhang L."/>
            <person name="Thornton R."/>
            <person name="Coyle M."/>
            <person name="Francisco L."/>
            <person name="Jackson L."/>
            <person name="Javaid M."/>
            <person name="Korchina V."/>
            <person name="Kovar C."/>
            <person name="Mata R."/>
            <person name="Mathew T."/>
            <person name="Ngo R."/>
            <person name="Nguyen L."/>
            <person name="Nguyen N."/>
            <person name="Okwuonu G."/>
            <person name="Ongeri F."/>
            <person name="Pham C."/>
            <person name="Simmons D."/>
            <person name="Wilczek-Boney K."/>
            <person name="Hale W."/>
            <person name="Jakkamsetti A."/>
            <person name="Pham P."/>
            <person name="Ruth R."/>
            <person name="San Lucas F."/>
            <person name="Warren J."/>
            <person name="Zhang J."/>
            <person name="Zhao Z."/>
            <person name="Zhou C."/>
            <person name="Zhu D."/>
            <person name="Lee S."/>
            <person name="Bess C."/>
            <person name="Blankenburg K."/>
            <person name="Forbes L."/>
            <person name="Fu Q."/>
            <person name="Gubbala S."/>
            <person name="Hirani K."/>
            <person name="Jayaseelan J.C."/>
            <person name="Lara F."/>
            <person name="Munidasa M."/>
            <person name="Palculict T."/>
            <person name="Patil S."/>
            <person name="Pu L.-L."/>
            <person name="Saada N."/>
            <person name="Tang L."/>
            <person name="Weissenberger G."/>
            <person name="Zhu Y."/>
            <person name="Hemphill L."/>
            <person name="Shang Y."/>
            <person name="Youmans B."/>
            <person name="Ayvaz T."/>
            <person name="Ross M."/>
            <person name="Santibanez J."/>
            <person name="Aqrawi P."/>
            <person name="Gross S."/>
            <person name="Joshi V."/>
            <person name="Fowler G."/>
            <person name="Nazareth L."/>
            <person name="Reid J."/>
            <person name="Worley K."/>
            <person name="Petrosino J."/>
            <person name="Highlander S."/>
            <person name="Gibbs R."/>
        </authorList>
    </citation>
    <scope>NUCLEOTIDE SEQUENCE [LARGE SCALE GENOMIC DNA]</scope>
    <source>
        <strain evidence="6 7">ATCC 23263</strain>
    </source>
</reference>
<dbReference type="SUPFAM" id="SSF51261">
    <property type="entry name" value="Duplicated hybrid motif"/>
    <property type="match status" value="1"/>
</dbReference>
<gene>
    <name evidence="6" type="ORF">HMP0721_0791</name>
</gene>
<dbReference type="MEROPS" id="M23.009"/>
<keyword evidence="7" id="KW-1185">Reference proteome</keyword>
<keyword evidence="1 3" id="KW-0732">Signal</keyword>
<dbReference type="InterPro" id="IPR050570">
    <property type="entry name" value="Cell_wall_metabolism_enzyme"/>
</dbReference>
<dbReference type="AlphaFoldDB" id="E6MFN0"/>
<accession>E6MFN0</accession>
<dbReference type="CDD" id="cd12797">
    <property type="entry name" value="M23_peptidase"/>
    <property type="match status" value="1"/>
</dbReference>
<dbReference type="EMBL" id="AEQN01000014">
    <property type="protein sequence ID" value="EFV02025.1"/>
    <property type="molecule type" value="Genomic_DNA"/>
</dbReference>
<protein>
    <submittedName>
        <fullName evidence="6">Peptidase, M23 family</fullName>
    </submittedName>
</protein>
<dbReference type="PANTHER" id="PTHR21666:SF270">
    <property type="entry name" value="MUREIN HYDROLASE ACTIVATOR ENVC"/>
    <property type="match status" value="1"/>
</dbReference>
<dbReference type="InterPro" id="IPR016047">
    <property type="entry name" value="M23ase_b-sheet_dom"/>
</dbReference>